<protein>
    <recommendedName>
        <fullName evidence="4 6">50S ribosomal protein L22</fullName>
    </recommendedName>
</protein>
<accession>A0A915SG54</accession>
<dbReference type="Gene3D" id="3.90.470.10">
    <property type="entry name" value="Ribosomal protein L22/L17"/>
    <property type="match status" value="1"/>
</dbReference>
<dbReference type="RefSeq" id="WP_258393205.1">
    <property type="nucleotide sequence ID" value="NZ_AP019769.1"/>
</dbReference>
<proteinExistence type="inferred from homology"/>
<comment type="similarity">
    <text evidence="1 5">Belongs to the universal ribosomal protein uL22 family.</text>
</comment>
<reference evidence="8" key="1">
    <citation type="journal article" date="2022" name="Int. J. Syst. Evol. Microbiol.">
        <title>Nanobdella aerobiophila gen. nov., sp. nov., a thermoacidophilic, obligate ectosymbiotic archaeon, and proposal of Nanobdellaceae fam. nov., Nanobdellales ord. nov. and Nanobdellia class. nov.</title>
        <authorList>
            <person name="Kato S."/>
            <person name="Ogasawara A."/>
            <person name="Itoh T."/>
            <person name="Sakai H.D."/>
            <person name="Shimizu M."/>
            <person name="Yuki M."/>
            <person name="Kaneko M."/>
            <person name="Takashina T."/>
            <person name="Ohkuma M."/>
        </authorList>
    </citation>
    <scope>NUCLEOTIDE SEQUENCE [LARGE SCALE GENOMIC DNA]</scope>
    <source>
        <strain evidence="8">MJ1</strain>
    </source>
</reference>
<dbReference type="InterPro" id="IPR001063">
    <property type="entry name" value="Ribosomal_uL22"/>
</dbReference>
<dbReference type="EMBL" id="AP019769">
    <property type="protein sequence ID" value="BBL45899.1"/>
    <property type="molecule type" value="Genomic_DNA"/>
</dbReference>
<evidence type="ECO:0000256" key="5">
    <source>
        <dbReference type="RuleBase" id="RU004005"/>
    </source>
</evidence>
<keyword evidence="8" id="KW-1185">Reference proteome</keyword>
<dbReference type="Proteomes" id="UP001055553">
    <property type="component" value="Chromosome"/>
</dbReference>
<evidence type="ECO:0000256" key="4">
    <source>
        <dbReference type="NCBIfam" id="TIGR01038"/>
    </source>
</evidence>
<keyword evidence="6" id="KW-0699">rRNA-binding</keyword>
<organism evidence="7 8">
    <name type="scientific">Nanobdella aerobiophila</name>
    <dbReference type="NCBI Taxonomy" id="2586965"/>
    <lineage>
        <taxon>Archaea</taxon>
        <taxon>Nanobdellota</taxon>
        <taxon>Nanobdellia</taxon>
        <taxon>Nanobdellales</taxon>
        <taxon>Nanobdellaceae</taxon>
        <taxon>Nanobdella</taxon>
    </lineage>
</organism>
<comment type="function">
    <text evidence="6">This protein binds specifically to 23S rRNA. It makes multiple contacts with different domains of the 23S rRNA in the assembled 50S subunit and ribosome.</text>
</comment>
<dbReference type="InterPro" id="IPR005721">
    <property type="entry name" value="Ribosomal_uL22_euk/arc"/>
</dbReference>
<dbReference type="InterPro" id="IPR036394">
    <property type="entry name" value="Ribosomal_uL22_sf"/>
</dbReference>
<dbReference type="AlphaFoldDB" id="A0A915SG54"/>
<dbReference type="GO" id="GO:0002181">
    <property type="term" value="P:cytoplasmic translation"/>
    <property type="evidence" value="ECO:0007669"/>
    <property type="project" value="TreeGrafter"/>
</dbReference>
<dbReference type="GO" id="GO:0003735">
    <property type="term" value="F:structural constituent of ribosome"/>
    <property type="evidence" value="ECO:0007669"/>
    <property type="project" value="UniProtKB-UniRule"/>
</dbReference>
<keyword evidence="6" id="KW-0694">RNA-binding</keyword>
<sequence>MNSKIVSLLKENKKIVTFKATNVPISRKDSEEVGRFIKYLPIPRAKKLLEDVLSFRLAIPYYRYNKKQPHHKNVSGKVKYGRYPIKTIKYYLKFLSSLENNAKVLGLDPSKVIIVSVEPSKGNKYPARLRVTKYKTGEGGIKRVLISVRKKVSHIKIYALYIESIDTTKKLKKKALKNIVKEIIKEWQQKI</sequence>
<evidence type="ECO:0000256" key="2">
    <source>
        <dbReference type="ARBA" id="ARBA00022980"/>
    </source>
</evidence>
<keyword evidence="3 5" id="KW-0687">Ribonucleoprotein</keyword>
<dbReference type="NCBIfam" id="TIGR01038">
    <property type="entry name" value="uL22_arch_euk"/>
    <property type="match status" value="1"/>
</dbReference>
<evidence type="ECO:0000313" key="7">
    <source>
        <dbReference type="EMBL" id="BBL45899.1"/>
    </source>
</evidence>
<evidence type="ECO:0000256" key="1">
    <source>
        <dbReference type="ARBA" id="ARBA00009451"/>
    </source>
</evidence>
<dbReference type="GO" id="GO:0022625">
    <property type="term" value="C:cytosolic large ribosomal subunit"/>
    <property type="evidence" value="ECO:0007669"/>
    <property type="project" value="UniProtKB-UniRule"/>
</dbReference>
<evidence type="ECO:0000313" key="8">
    <source>
        <dbReference type="Proteomes" id="UP001055553"/>
    </source>
</evidence>
<dbReference type="GeneID" id="74568698"/>
<dbReference type="KEGG" id="naer:MJ1_0760"/>
<gene>
    <name evidence="7" type="ORF">MJ1_0760</name>
</gene>
<dbReference type="Pfam" id="PF00237">
    <property type="entry name" value="Ribosomal_L22"/>
    <property type="match status" value="1"/>
</dbReference>
<keyword evidence="2 5" id="KW-0689">Ribosomal protein</keyword>
<comment type="subunit">
    <text evidence="6">Part of the 50S ribosomal subunit.</text>
</comment>
<evidence type="ECO:0000256" key="3">
    <source>
        <dbReference type="ARBA" id="ARBA00023274"/>
    </source>
</evidence>
<name>A0A915SG54_9ARCH</name>
<dbReference type="SUPFAM" id="SSF54843">
    <property type="entry name" value="Ribosomal protein L22"/>
    <property type="match status" value="1"/>
</dbReference>
<evidence type="ECO:0000256" key="6">
    <source>
        <dbReference type="RuleBase" id="RU004007"/>
    </source>
</evidence>
<dbReference type="PANTHER" id="PTHR11593:SF10">
    <property type="entry name" value="60S RIBOSOMAL PROTEIN L17"/>
    <property type="match status" value="1"/>
</dbReference>
<dbReference type="GO" id="GO:0019843">
    <property type="term" value="F:rRNA binding"/>
    <property type="evidence" value="ECO:0007669"/>
    <property type="project" value="UniProtKB-KW"/>
</dbReference>
<dbReference type="PANTHER" id="PTHR11593">
    <property type="entry name" value="60S RIBOSOMAL PROTEIN L17"/>
    <property type="match status" value="1"/>
</dbReference>